<dbReference type="InterPro" id="IPR025303">
    <property type="entry name" value="PdaC"/>
</dbReference>
<evidence type="ECO:0000256" key="1">
    <source>
        <dbReference type="SAM" id="MobiDB-lite"/>
    </source>
</evidence>
<evidence type="ECO:0000259" key="2">
    <source>
        <dbReference type="Pfam" id="PF13739"/>
    </source>
</evidence>
<evidence type="ECO:0000313" key="3">
    <source>
        <dbReference type="EMBL" id="RST31889.1"/>
    </source>
</evidence>
<accession>A0A3R9Z7V0</accession>
<dbReference type="EMBL" id="RWJF01000001">
    <property type="protein sequence ID" value="RST31889.1"/>
    <property type="molecule type" value="Genomic_DNA"/>
</dbReference>
<dbReference type="Proteomes" id="UP000274661">
    <property type="component" value="Unassembled WGS sequence"/>
</dbReference>
<dbReference type="AlphaFoldDB" id="A0A3R9Z7V0"/>
<dbReference type="PROSITE" id="PS51257">
    <property type="entry name" value="PROKAR_LIPOPROTEIN"/>
    <property type="match status" value="1"/>
</dbReference>
<proteinExistence type="predicted"/>
<dbReference type="Pfam" id="PF13739">
    <property type="entry name" value="PdaC"/>
    <property type="match status" value="1"/>
</dbReference>
<sequence>MRRVSIVPLLLATAACGQQAESRNRAEPVRATAEAPRASGARPDAVARARAPSPASARSAKAVSIDDDAPLLDFHYAWPAEASAIPELARRFRLDAERTKAAALTAAAQDRKSAQADGREFHQHLLHRDWTIAGDSASLLSLRGSIETFTGGAHGSHGTLSLLRNRRQNREVGIETLLAPGQSWSGAIRAPFCVLLDRERAKRRGEPVRKGDLFGDCPKANELRLLLADGDGDRRFDHVLVVADEYVAGPYAEGRYVIPLPITAAMAARIRPELRAEFRPQPPVQ</sequence>
<evidence type="ECO:0000313" key="4">
    <source>
        <dbReference type="Proteomes" id="UP000274661"/>
    </source>
</evidence>
<comment type="caution">
    <text evidence="3">The sequence shown here is derived from an EMBL/GenBank/DDBJ whole genome shotgun (WGS) entry which is preliminary data.</text>
</comment>
<organism evidence="3 4">
    <name type="scientific">Sphingomonas ginkgonis</name>
    <dbReference type="NCBI Taxonomy" id="2315330"/>
    <lineage>
        <taxon>Bacteria</taxon>
        <taxon>Pseudomonadati</taxon>
        <taxon>Pseudomonadota</taxon>
        <taxon>Alphaproteobacteria</taxon>
        <taxon>Sphingomonadales</taxon>
        <taxon>Sphingomonadaceae</taxon>
        <taxon>Sphingomonas</taxon>
    </lineage>
</organism>
<feature type="region of interest" description="Disordered" evidence="1">
    <location>
        <begin position="17"/>
        <end position="59"/>
    </location>
</feature>
<feature type="compositionally biased region" description="Low complexity" evidence="1">
    <location>
        <begin position="41"/>
        <end position="59"/>
    </location>
</feature>
<dbReference type="OrthoDB" id="4760806at2"/>
<reference evidence="3 4" key="1">
    <citation type="submission" date="2018-12" db="EMBL/GenBank/DDBJ databases">
        <title>Sphingomonas sp. HMF7854 Genome sequencing and assembly.</title>
        <authorList>
            <person name="Cha I."/>
            <person name="Kang H."/>
            <person name="Kim H."/>
            <person name="Kang J."/>
            <person name="Joh K."/>
        </authorList>
    </citation>
    <scope>NUCLEOTIDE SEQUENCE [LARGE SCALE GENOMIC DNA]</scope>
    <source>
        <strain evidence="3 4">HMF7854</strain>
    </source>
</reference>
<name>A0A3R9Z7V0_9SPHN</name>
<dbReference type="Gene3D" id="3.30.565.40">
    <property type="entry name" value="Fervidobacterium nodosum Rt17-B1 like"/>
    <property type="match status" value="1"/>
</dbReference>
<dbReference type="RefSeq" id="WP_126719828.1">
    <property type="nucleotide sequence ID" value="NZ_RWJF01000001.1"/>
</dbReference>
<gene>
    <name evidence="3" type="ORF">HMF7854_14355</name>
</gene>
<feature type="domain" description="Deacetylase PdaC" evidence="2">
    <location>
        <begin position="68"/>
        <end position="156"/>
    </location>
</feature>
<keyword evidence="4" id="KW-1185">Reference proteome</keyword>
<protein>
    <recommendedName>
        <fullName evidence="2">Deacetylase PdaC domain-containing protein</fullName>
    </recommendedName>
</protein>